<dbReference type="PANTHER" id="PTHR39447:SF2">
    <property type="entry name" value="ALPHA-L-ARABINOFURANOSIDASE B"/>
    <property type="match status" value="1"/>
</dbReference>
<dbReference type="AlphaFoldDB" id="A0A1H7FAU5"/>
<feature type="domain" description="Alpha-L-arabinofuranosidase B catalytic" evidence="3">
    <location>
        <begin position="278"/>
        <end position="379"/>
    </location>
</feature>
<dbReference type="Pfam" id="PF09206">
    <property type="entry name" value="ArabFuran-catal"/>
    <property type="match status" value="3"/>
</dbReference>
<dbReference type="EMBL" id="FOAW01000001">
    <property type="protein sequence ID" value="SEK23179.1"/>
    <property type="molecule type" value="Genomic_DNA"/>
</dbReference>
<name>A0A1H7FAU5_9NOCA</name>
<dbReference type="GO" id="GO:0031221">
    <property type="term" value="P:arabinan metabolic process"/>
    <property type="evidence" value="ECO:0007669"/>
    <property type="project" value="InterPro"/>
</dbReference>
<dbReference type="Gene3D" id="2.60.120.200">
    <property type="match status" value="2"/>
</dbReference>
<evidence type="ECO:0000256" key="2">
    <source>
        <dbReference type="PIRSR" id="PIRSR638964-3"/>
    </source>
</evidence>
<reference evidence="5" key="1">
    <citation type="submission" date="2016-10" db="EMBL/GenBank/DDBJ databases">
        <authorList>
            <person name="Varghese N."/>
            <person name="Submissions S."/>
        </authorList>
    </citation>
    <scope>NUCLEOTIDE SEQUENCE [LARGE SCALE GENOMIC DNA]</scope>
    <source>
        <strain evidence="5">DSM 44675</strain>
    </source>
</reference>
<evidence type="ECO:0000313" key="5">
    <source>
        <dbReference type="Proteomes" id="UP000198677"/>
    </source>
</evidence>
<dbReference type="SUPFAM" id="SSF49899">
    <property type="entry name" value="Concanavalin A-like lectins/glucanases"/>
    <property type="match status" value="1"/>
</dbReference>
<dbReference type="InterPro" id="IPR013320">
    <property type="entry name" value="ConA-like_dom_sf"/>
</dbReference>
<dbReference type="GO" id="GO:0045490">
    <property type="term" value="P:pectin catabolic process"/>
    <property type="evidence" value="ECO:0007669"/>
    <property type="project" value="TreeGrafter"/>
</dbReference>
<gene>
    <name evidence="4" type="ORF">SAMN05444583_101120</name>
</gene>
<dbReference type="InterPro" id="IPR038964">
    <property type="entry name" value="ABFB"/>
</dbReference>
<feature type="active site" description="Proton donor" evidence="1">
    <location>
        <position position="343"/>
    </location>
</feature>
<feature type="disulfide bond" evidence="2">
    <location>
        <begin position="13"/>
        <end position="23"/>
    </location>
</feature>
<keyword evidence="2" id="KW-1015">Disulfide bond</keyword>
<dbReference type="GO" id="GO:0046556">
    <property type="term" value="F:alpha-L-arabinofuranosidase activity"/>
    <property type="evidence" value="ECO:0007669"/>
    <property type="project" value="InterPro"/>
</dbReference>
<dbReference type="PANTHER" id="PTHR39447">
    <property type="entry name" value="ALPHA-L-ARABINOFURANOSIDASE B"/>
    <property type="match status" value="1"/>
</dbReference>
<feature type="active site" description="Nucleophile" evidence="1">
    <location>
        <position position="243"/>
    </location>
</feature>
<feature type="disulfide bond" evidence="2">
    <location>
        <begin position="73"/>
        <end position="78"/>
    </location>
</feature>
<feature type="domain" description="Alpha-L-arabinofuranosidase B catalytic" evidence="3">
    <location>
        <begin position="12"/>
        <end position="131"/>
    </location>
</feature>
<dbReference type="GO" id="GO:0019566">
    <property type="term" value="P:arabinose metabolic process"/>
    <property type="evidence" value="ECO:0007669"/>
    <property type="project" value="InterPro"/>
</dbReference>
<dbReference type="Proteomes" id="UP000198677">
    <property type="component" value="Unassembled WGS sequence"/>
</dbReference>
<evidence type="ECO:0000256" key="1">
    <source>
        <dbReference type="PIRSR" id="PIRSR638964-1"/>
    </source>
</evidence>
<sequence length="381" mass="39593">MVTGEPLSAPRPCDVYAADGAPCVAAYSSARALFADYAGALYQVERHSDRARTDIGVTAAGGYANASYQDGFCAATRCTVTTIYDQSDQHNNLIPQGPTTAIYSNFFFPHEGVDAAALPITVDGRPAYGFKFVDAPPGTGPSGGQMGPCEIALTCFTLTGYPGQAYNNGNIRARGVAVNDEPESMYAVFGGTHSGRDCCFDFGNSEISGTDTGNGHMDALNFSRACWNACGPGDGPWVQADLENGMFMTGTPTEQAENYRAKQGGTAKSGLGFCCAATADNKAMPYPFVTAVLDNPGSQTFAIRGADANGGQLETFYDGPTPPGPGYSPMQKEGAIILGSGGDQGTTDGEFFEGAMTFGVPSATAHAAVQANIASAHYTMR</sequence>
<proteinExistence type="predicted"/>
<evidence type="ECO:0000313" key="4">
    <source>
        <dbReference type="EMBL" id="SEK23179.1"/>
    </source>
</evidence>
<evidence type="ECO:0000259" key="3">
    <source>
        <dbReference type="Pfam" id="PF09206"/>
    </source>
</evidence>
<protein>
    <submittedName>
        <fullName evidence="4">Alpha-L-arabinofuranosidase B, catalytic</fullName>
    </submittedName>
</protein>
<keyword evidence="5" id="KW-1185">Reference proteome</keyword>
<organism evidence="4 5">
    <name type="scientific">Rhodococcus maanshanensis</name>
    <dbReference type="NCBI Taxonomy" id="183556"/>
    <lineage>
        <taxon>Bacteria</taxon>
        <taxon>Bacillati</taxon>
        <taxon>Actinomycetota</taxon>
        <taxon>Actinomycetes</taxon>
        <taxon>Mycobacteriales</taxon>
        <taxon>Nocardiaceae</taxon>
        <taxon>Rhodococcus</taxon>
    </lineage>
</organism>
<dbReference type="InterPro" id="IPR015289">
    <property type="entry name" value="A-L-arabinofuranosidase_B_cat"/>
</dbReference>
<feature type="disulfide bond" evidence="2">
    <location>
        <begin position="198"/>
        <end position="199"/>
    </location>
</feature>
<accession>A0A1H7FAU5</accession>
<feature type="domain" description="Alpha-L-arabinofuranosidase B catalytic" evidence="3">
    <location>
        <begin position="162"/>
        <end position="259"/>
    </location>
</feature>